<dbReference type="EMBL" id="CYZA01000013">
    <property type="protein sequence ID" value="CUO20769.1"/>
    <property type="molecule type" value="Genomic_DNA"/>
</dbReference>
<sequence>MTDDYLVYQVRGKIPFAPRACLKNHFHNLHAPLCGIFCPNSVAVARYDALIRAKSPTNCDIYLAESIFQTRSNIIRVHNKEREEIIL</sequence>
<name>A0A174D905_9FIRM</name>
<organism evidence="1 2">
    <name type="scientific">Blautia obeum</name>
    <dbReference type="NCBI Taxonomy" id="40520"/>
    <lineage>
        <taxon>Bacteria</taxon>
        <taxon>Bacillati</taxon>
        <taxon>Bacillota</taxon>
        <taxon>Clostridia</taxon>
        <taxon>Lachnospirales</taxon>
        <taxon>Lachnospiraceae</taxon>
        <taxon>Blautia</taxon>
    </lineage>
</organism>
<accession>A0A174D905</accession>
<dbReference type="Proteomes" id="UP000095447">
    <property type="component" value="Unassembled WGS sequence"/>
</dbReference>
<gene>
    <name evidence="1" type="ORF">ERS852395_02341</name>
</gene>
<dbReference type="InterPro" id="IPR046710">
    <property type="entry name" value="DUF6783"/>
</dbReference>
<evidence type="ECO:0000313" key="2">
    <source>
        <dbReference type="Proteomes" id="UP000095447"/>
    </source>
</evidence>
<reference evidence="1 2" key="1">
    <citation type="submission" date="2015-09" db="EMBL/GenBank/DDBJ databases">
        <authorList>
            <consortium name="Pathogen Informatics"/>
        </authorList>
    </citation>
    <scope>NUCLEOTIDE SEQUENCE [LARGE SCALE GENOMIC DNA]</scope>
    <source>
        <strain evidence="1 2">2789STDY5608838</strain>
    </source>
</reference>
<dbReference type="Pfam" id="PF20574">
    <property type="entry name" value="DUF6783"/>
    <property type="match status" value="1"/>
</dbReference>
<evidence type="ECO:0000313" key="1">
    <source>
        <dbReference type="EMBL" id="CUO20769.1"/>
    </source>
</evidence>
<dbReference type="AlphaFoldDB" id="A0A174D905"/>
<proteinExistence type="predicted"/>
<protein>
    <submittedName>
        <fullName evidence="1">Uncharacterized protein</fullName>
    </submittedName>
</protein>